<dbReference type="EMBL" id="UINC01112258">
    <property type="protein sequence ID" value="SVC81066.1"/>
    <property type="molecule type" value="Genomic_DNA"/>
</dbReference>
<gene>
    <name evidence="2" type="ORF">METZ01_LOCUS333920</name>
</gene>
<proteinExistence type="predicted"/>
<feature type="non-terminal residue" evidence="2">
    <location>
        <position position="100"/>
    </location>
</feature>
<reference evidence="2" key="1">
    <citation type="submission" date="2018-05" db="EMBL/GenBank/DDBJ databases">
        <authorList>
            <person name="Lanie J.A."/>
            <person name="Ng W.-L."/>
            <person name="Kazmierczak K.M."/>
            <person name="Andrzejewski T.M."/>
            <person name="Davidsen T.M."/>
            <person name="Wayne K.J."/>
            <person name="Tettelin H."/>
            <person name="Glass J.I."/>
            <person name="Rusch D."/>
            <person name="Podicherti R."/>
            <person name="Tsui H.-C.T."/>
            <person name="Winkler M.E."/>
        </authorList>
    </citation>
    <scope>NUCLEOTIDE SEQUENCE</scope>
</reference>
<name>A0A382Q6M5_9ZZZZ</name>
<sequence length="100" mass="10764">MEMRAFIAVVLSLGVMVGYQYLFAPEPLQTGSGGVIEVESLEAVNPPEIQVPEEASGDEGTTSLESPAIVAGDRPRQVTLETERYRMLLDNRGGLITGLE</sequence>
<organism evidence="2">
    <name type="scientific">marine metagenome</name>
    <dbReference type="NCBI Taxonomy" id="408172"/>
    <lineage>
        <taxon>unclassified sequences</taxon>
        <taxon>metagenomes</taxon>
        <taxon>ecological metagenomes</taxon>
    </lineage>
</organism>
<evidence type="ECO:0000313" key="2">
    <source>
        <dbReference type="EMBL" id="SVC81066.1"/>
    </source>
</evidence>
<feature type="region of interest" description="Disordered" evidence="1">
    <location>
        <begin position="46"/>
        <end position="67"/>
    </location>
</feature>
<dbReference type="AlphaFoldDB" id="A0A382Q6M5"/>
<evidence type="ECO:0008006" key="3">
    <source>
        <dbReference type="Google" id="ProtNLM"/>
    </source>
</evidence>
<accession>A0A382Q6M5</accession>
<protein>
    <recommendedName>
        <fullName evidence="3">Membrane protein insertase YidC</fullName>
    </recommendedName>
</protein>
<evidence type="ECO:0000256" key="1">
    <source>
        <dbReference type="SAM" id="MobiDB-lite"/>
    </source>
</evidence>